<comment type="caution">
    <text evidence="5">The sequence shown here is derived from an EMBL/GenBank/DDBJ whole genome shotgun (WGS) entry which is preliminary data.</text>
</comment>
<feature type="domain" description="Helicase C-terminal" evidence="4">
    <location>
        <begin position="89"/>
        <end position="177"/>
    </location>
</feature>
<dbReference type="GO" id="GO:0009378">
    <property type="term" value="F:four-way junction helicase activity"/>
    <property type="evidence" value="ECO:0007669"/>
    <property type="project" value="TreeGrafter"/>
</dbReference>
<dbReference type="Gene3D" id="3.40.50.300">
    <property type="entry name" value="P-loop containing nucleotide triphosphate hydrolases"/>
    <property type="match status" value="2"/>
</dbReference>
<dbReference type="PANTHER" id="PTHR13710">
    <property type="entry name" value="DNA HELICASE RECQ FAMILY MEMBER"/>
    <property type="match status" value="1"/>
</dbReference>
<dbReference type="Proteomes" id="UP000265618">
    <property type="component" value="Unassembled WGS sequence"/>
</dbReference>
<dbReference type="GO" id="GO:0043138">
    <property type="term" value="F:3'-5' DNA helicase activity"/>
    <property type="evidence" value="ECO:0007669"/>
    <property type="project" value="UniProtKB-EC"/>
</dbReference>
<comment type="catalytic activity">
    <reaction evidence="2">
        <text>Couples ATP hydrolysis with the unwinding of duplex DNA by translocating in the 3'-5' direction.</text>
        <dbReference type="EC" id="5.6.2.4"/>
    </reaction>
</comment>
<evidence type="ECO:0000256" key="2">
    <source>
        <dbReference type="ARBA" id="ARBA00034617"/>
    </source>
</evidence>
<evidence type="ECO:0000313" key="5">
    <source>
        <dbReference type="EMBL" id="GIQ83837.1"/>
    </source>
</evidence>
<evidence type="ECO:0000256" key="1">
    <source>
        <dbReference type="ARBA" id="ARBA00005446"/>
    </source>
</evidence>
<evidence type="ECO:0000313" key="6">
    <source>
        <dbReference type="Proteomes" id="UP000265618"/>
    </source>
</evidence>
<dbReference type="GO" id="GO:0005737">
    <property type="term" value="C:cytoplasm"/>
    <property type="evidence" value="ECO:0007669"/>
    <property type="project" value="TreeGrafter"/>
</dbReference>
<accession>A0A9K3CVQ3</accession>
<dbReference type="InterPro" id="IPR001650">
    <property type="entry name" value="Helicase_C-like"/>
</dbReference>
<dbReference type="GO" id="GO:0005694">
    <property type="term" value="C:chromosome"/>
    <property type="evidence" value="ECO:0007669"/>
    <property type="project" value="TreeGrafter"/>
</dbReference>
<gene>
    <name evidence="5" type="ORF">KIPB_005226</name>
</gene>
<dbReference type="EC" id="5.6.2.4" evidence="3"/>
<dbReference type="PANTHER" id="PTHR13710:SF155">
    <property type="entry name" value="ATP-DEPENDENT DNA HELICASE Q-LIKE 3"/>
    <property type="match status" value="1"/>
</dbReference>
<dbReference type="InterPro" id="IPR027417">
    <property type="entry name" value="P-loop_NTPase"/>
</dbReference>
<sequence>MVAVDEAHCISEWGHDFRPAYKRLNSIKGRWPGVPVCAVTATATKQVSDSIVKGLALDRPRMMQTSFDRRNIRYQVRSVNALIEDGVDKVDDLVQELKSREYRGKCGIIYVSRRDLTTELASCLQSNGITSQGYHAGLDPEVRETVLTDWSNDRIQVVVATIAFGMGVDKADVRLDI</sequence>
<dbReference type="PROSITE" id="PS51194">
    <property type="entry name" value="HELICASE_CTER"/>
    <property type="match status" value="1"/>
</dbReference>
<dbReference type="EMBL" id="BDIP01001201">
    <property type="protein sequence ID" value="GIQ83837.1"/>
    <property type="molecule type" value="Genomic_DNA"/>
</dbReference>
<dbReference type="Pfam" id="PF00271">
    <property type="entry name" value="Helicase_C"/>
    <property type="match status" value="1"/>
</dbReference>
<reference evidence="5 6" key="1">
    <citation type="journal article" date="2018" name="PLoS ONE">
        <title>The draft genome of Kipferlia bialata reveals reductive genome evolution in fornicate parasites.</title>
        <authorList>
            <person name="Tanifuji G."/>
            <person name="Takabayashi S."/>
            <person name="Kume K."/>
            <person name="Takagi M."/>
            <person name="Nakayama T."/>
            <person name="Kamikawa R."/>
            <person name="Inagaki Y."/>
            <person name="Hashimoto T."/>
        </authorList>
    </citation>
    <scope>NUCLEOTIDE SEQUENCE [LARGE SCALE GENOMIC DNA]</scope>
    <source>
        <strain evidence="5">NY0173</strain>
    </source>
</reference>
<dbReference type="SUPFAM" id="SSF52540">
    <property type="entry name" value="P-loop containing nucleoside triphosphate hydrolases"/>
    <property type="match status" value="1"/>
</dbReference>
<name>A0A9K3CVQ3_9EUKA</name>
<dbReference type="AlphaFoldDB" id="A0A9K3CVQ3"/>
<organism evidence="5 6">
    <name type="scientific">Kipferlia bialata</name>
    <dbReference type="NCBI Taxonomy" id="797122"/>
    <lineage>
        <taxon>Eukaryota</taxon>
        <taxon>Metamonada</taxon>
        <taxon>Carpediemonas-like organisms</taxon>
        <taxon>Kipferlia</taxon>
    </lineage>
</organism>
<protein>
    <recommendedName>
        <fullName evidence="3">DNA 3'-5' helicase</fullName>
        <ecNumber evidence="3">5.6.2.4</ecNumber>
    </recommendedName>
</protein>
<evidence type="ECO:0000256" key="3">
    <source>
        <dbReference type="ARBA" id="ARBA00034808"/>
    </source>
</evidence>
<comment type="similarity">
    <text evidence="1">Belongs to the helicase family. RecQ subfamily.</text>
</comment>
<dbReference type="OrthoDB" id="10261556at2759"/>
<evidence type="ECO:0000259" key="4">
    <source>
        <dbReference type="PROSITE" id="PS51194"/>
    </source>
</evidence>
<dbReference type="GO" id="GO:0000724">
    <property type="term" value="P:double-strand break repair via homologous recombination"/>
    <property type="evidence" value="ECO:0007669"/>
    <property type="project" value="TreeGrafter"/>
</dbReference>
<keyword evidence="6" id="KW-1185">Reference proteome</keyword>
<proteinExistence type="inferred from homology"/>